<accession>A0A371JDP5</accession>
<gene>
    <name evidence="6" type="ORF">CG710_012530</name>
</gene>
<dbReference type="SUPFAM" id="SSF51445">
    <property type="entry name" value="(Trans)glycosidases"/>
    <property type="match status" value="1"/>
</dbReference>
<dbReference type="OrthoDB" id="9800955at2"/>
<evidence type="ECO:0000256" key="3">
    <source>
        <dbReference type="ARBA" id="ARBA00023295"/>
    </source>
</evidence>
<sequence length="338" mass="38549">MEVPMKRILLFVLSTLLLTLLFSGCSKNTEPPVLTKCLNIGNCLEAPKNQPWDVPMNISYFSKIKQAGFQCVRLPVRFSDYVDKSNSDYLLAEDFMTQIDSYINEALNQNLTLILDLHHFTEIMEAPNQNKECLIAIWKQLAKRYKEYPETLVFELLNEPQQNLDSDTWNEILSDTVKVIRSIDKTHYLIVGGANYNSIDALSSLKLPKDDRLIATIHYYEPNNVTFQGNPYHEGYENIANVAWEGTSDEVSYLQSRLKTAKSWADTNQVSLFLGEFGISNKAPAQTRINWTLAVAKEAEALDISYGYWEFASGFGIYDLTTSTWNQDMVDAIIHHSN</sequence>
<evidence type="ECO:0000256" key="1">
    <source>
        <dbReference type="ARBA" id="ARBA00022729"/>
    </source>
</evidence>
<dbReference type="GO" id="GO:0009251">
    <property type="term" value="P:glucan catabolic process"/>
    <property type="evidence" value="ECO:0007669"/>
    <property type="project" value="TreeGrafter"/>
</dbReference>
<evidence type="ECO:0000256" key="4">
    <source>
        <dbReference type="RuleBase" id="RU361153"/>
    </source>
</evidence>
<keyword evidence="1" id="KW-0732">Signal</keyword>
<dbReference type="PROSITE" id="PS51257">
    <property type="entry name" value="PROKAR_LIPOPROTEIN"/>
    <property type="match status" value="1"/>
</dbReference>
<dbReference type="GO" id="GO:0008422">
    <property type="term" value="F:beta-glucosidase activity"/>
    <property type="evidence" value="ECO:0007669"/>
    <property type="project" value="TreeGrafter"/>
</dbReference>
<feature type="domain" description="Glycoside hydrolase family 5" evidence="5">
    <location>
        <begin position="57"/>
        <end position="311"/>
    </location>
</feature>
<reference evidence="6 7" key="1">
    <citation type="journal article" date="2017" name="Genome Announc.">
        <title>Draft Genome Sequence of a Sporulating and Motile Strain of Lachnotalea glycerini Isolated from Water in Quebec City, Canada.</title>
        <authorList>
            <person name="Maheux A.F."/>
            <person name="Boudreau D.K."/>
            <person name="Berube E."/>
            <person name="Boissinot M."/>
            <person name="Raymond F."/>
            <person name="Brodeur S."/>
            <person name="Corbeil J."/>
            <person name="Isabel S."/>
            <person name="Omar R.F."/>
            <person name="Bergeron M.G."/>
        </authorList>
    </citation>
    <scope>NUCLEOTIDE SEQUENCE [LARGE SCALE GENOMIC DNA]</scope>
    <source>
        <strain evidence="6 7">CCRI-19302</strain>
    </source>
</reference>
<comment type="similarity">
    <text evidence="4">Belongs to the glycosyl hydrolase 5 (cellulase A) family.</text>
</comment>
<dbReference type="InterPro" id="IPR017853">
    <property type="entry name" value="GH"/>
</dbReference>
<dbReference type="PANTHER" id="PTHR31297">
    <property type="entry name" value="GLUCAN ENDO-1,6-BETA-GLUCOSIDASE B"/>
    <property type="match status" value="1"/>
</dbReference>
<keyword evidence="7" id="KW-1185">Reference proteome</keyword>
<protein>
    <submittedName>
        <fullName evidence="6">Glycoside hydrolase family 5 protein</fullName>
    </submittedName>
</protein>
<dbReference type="PANTHER" id="PTHR31297:SF17">
    <property type="entry name" value="ENDOGLUCANASE"/>
    <property type="match status" value="1"/>
</dbReference>
<dbReference type="Gene3D" id="3.20.20.80">
    <property type="entry name" value="Glycosidases"/>
    <property type="match status" value="1"/>
</dbReference>
<proteinExistence type="inferred from homology"/>
<dbReference type="InterPro" id="IPR050386">
    <property type="entry name" value="Glycosyl_hydrolase_5"/>
</dbReference>
<dbReference type="EMBL" id="NOKA02000026">
    <property type="protein sequence ID" value="RDY30891.1"/>
    <property type="molecule type" value="Genomic_DNA"/>
</dbReference>
<evidence type="ECO:0000256" key="2">
    <source>
        <dbReference type="ARBA" id="ARBA00022801"/>
    </source>
</evidence>
<comment type="caution">
    <text evidence="6">The sequence shown here is derived from an EMBL/GenBank/DDBJ whole genome shotgun (WGS) entry which is preliminary data.</text>
</comment>
<keyword evidence="3 4" id="KW-0326">Glycosidase</keyword>
<keyword evidence="2 4" id="KW-0378">Hydrolase</keyword>
<dbReference type="GO" id="GO:0009986">
    <property type="term" value="C:cell surface"/>
    <property type="evidence" value="ECO:0007669"/>
    <property type="project" value="TreeGrafter"/>
</dbReference>
<name>A0A371JDP5_9FIRM</name>
<organism evidence="6 7">
    <name type="scientific">Lachnotalea glycerini</name>
    <dbReference type="NCBI Taxonomy" id="1763509"/>
    <lineage>
        <taxon>Bacteria</taxon>
        <taxon>Bacillati</taxon>
        <taxon>Bacillota</taxon>
        <taxon>Clostridia</taxon>
        <taxon>Lachnospirales</taxon>
        <taxon>Lachnospiraceae</taxon>
        <taxon>Lachnotalea</taxon>
    </lineage>
</organism>
<dbReference type="GO" id="GO:0005576">
    <property type="term" value="C:extracellular region"/>
    <property type="evidence" value="ECO:0007669"/>
    <property type="project" value="TreeGrafter"/>
</dbReference>
<dbReference type="AlphaFoldDB" id="A0A371JDP5"/>
<dbReference type="InterPro" id="IPR001547">
    <property type="entry name" value="Glyco_hydro_5"/>
</dbReference>
<dbReference type="Pfam" id="PF00150">
    <property type="entry name" value="Cellulase"/>
    <property type="match status" value="1"/>
</dbReference>
<evidence type="ECO:0000313" key="7">
    <source>
        <dbReference type="Proteomes" id="UP000216411"/>
    </source>
</evidence>
<evidence type="ECO:0000259" key="5">
    <source>
        <dbReference type="Pfam" id="PF00150"/>
    </source>
</evidence>
<evidence type="ECO:0000313" key="6">
    <source>
        <dbReference type="EMBL" id="RDY30891.1"/>
    </source>
</evidence>
<dbReference type="Proteomes" id="UP000216411">
    <property type="component" value="Unassembled WGS sequence"/>
</dbReference>